<comment type="caution">
    <text evidence="7">The sequence shown here is derived from an EMBL/GenBank/DDBJ whole genome shotgun (WGS) entry which is preliminary data.</text>
</comment>
<feature type="non-terminal residue" evidence="7">
    <location>
        <position position="296"/>
    </location>
</feature>
<keyword evidence="1 4" id="KW-0479">Metal-binding</keyword>
<feature type="zinc finger region" description="C3H1-type" evidence="4">
    <location>
        <begin position="166"/>
        <end position="193"/>
    </location>
</feature>
<organism evidence="7 8">
    <name type="scientific">Prorocentrum cordatum</name>
    <dbReference type="NCBI Taxonomy" id="2364126"/>
    <lineage>
        <taxon>Eukaryota</taxon>
        <taxon>Sar</taxon>
        <taxon>Alveolata</taxon>
        <taxon>Dinophyceae</taxon>
        <taxon>Prorocentrales</taxon>
        <taxon>Prorocentraceae</taxon>
        <taxon>Prorocentrum</taxon>
    </lineage>
</organism>
<proteinExistence type="predicted"/>
<evidence type="ECO:0000256" key="1">
    <source>
        <dbReference type="ARBA" id="ARBA00022723"/>
    </source>
</evidence>
<dbReference type="SMART" id="SM00356">
    <property type="entry name" value="ZnF_C3H1"/>
    <property type="match status" value="2"/>
</dbReference>
<evidence type="ECO:0000256" key="3">
    <source>
        <dbReference type="ARBA" id="ARBA00022833"/>
    </source>
</evidence>
<accession>A0ABN9XXK6</accession>
<feature type="region of interest" description="Disordered" evidence="5">
    <location>
        <begin position="17"/>
        <end position="120"/>
    </location>
</feature>
<protein>
    <recommendedName>
        <fullName evidence="6">C3H1-type domain-containing protein</fullName>
    </recommendedName>
</protein>
<sequence>PKNGWYFNTEDEQALFKKAKLAHDGEVDSENDKKENKGKKQEEDKKGGEKDDTKEDTTESTKEDKNEDNKDNKLSWEKKVEAKKSAAQSSAWRPAHEKDDRKEDKTESRKEDKNEDTKDNKLSWKERLEAKKAAAQRSTWRPACWFYNNAICIKGSDCPFFHRAQKKPREPCRKFAQGLCYRGNNCWYAHLAGKGVQKTGDQLQETPKERALDEEIIQQSRAGEWEQCTTKTNKTVGRSKATGEVRFTPPTQNEIEQEDAKFADLKKAFLLKNNQKHFKAANLAAKYNIKLEGLNK</sequence>
<dbReference type="SUPFAM" id="SSF90229">
    <property type="entry name" value="CCCH zinc finger"/>
    <property type="match status" value="1"/>
</dbReference>
<feature type="domain" description="C3H1-type" evidence="6">
    <location>
        <begin position="143"/>
        <end position="165"/>
    </location>
</feature>
<gene>
    <name evidence="7" type="ORF">PCOR1329_LOCUS80791</name>
</gene>
<keyword evidence="2 4" id="KW-0863">Zinc-finger</keyword>
<dbReference type="Proteomes" id="UP001189429">
    <property type="component" value="Unassembled WGS sequence"/>
</dbReference>
<feature type="zinc finger region" description="C3H1-type" evidence="4">
    <location>
        <begin position="143"/>
        <end position="165"/>
    </location>
</feature>
<evidence type="ECO:0000256" key="4">
    <source>
        <dbReference type="PROSITE-ProRule" id="PRU00723"/>
    </source>
</evidence>
<evidence type="ECO:0000259" key="6">
    <source>
        <dbReference type="PROSITE" id="PS50103"/>
    </source>
</evidence>
<feature type="compositionally biased region" description="Basic and acidic residues" evidence="5">
    <location>
        <begin position="94"/>
        <end position="120"/>
    </location>
</feature>
<evidence type="ECO:0000313" key="8">
    <source>
        <dbReference type="Proteomes" id="UP001189429"/>
    </source>
</evidence>
<evidence type="ECO:0000313" key="7">
    <source>
        <dbReference type="EMBL" id="CAK0904882.1"/>
    </source>
</evidence>
<dbReference type="PROSITE" id="PS50103">
    <property type="entry name" value="ZF_C3H1"/>
    <property type="match status" value="2"/>
</dbReference>
<name>A0ABN9XXK6_9DINO</name>
<reference evidence="7" key="1">
    <citation type="submission" date="2023-10" db="EMBL/GenBank/DDBJ databases">
        <authorList>
            <person name="Chen Y."/>
            <person name="Shah S."/>
            <person name="Dougan E. K."/>
            <person name="Thang M."/>
            <person name="Chan C."/>
        </authorList>
    </citation>
    <scope>NUCLEOTIDE SEQUENCE [LARGE SCALE GENOMIC DNA]</scope>
</reference>
<dbReference type="EMBL" id="CAUYUJ010021483">
    <property type="protein sequence ID" value="CAK0904882.1"/>
    <property type="molecule type" value="Genomic_DNA"/>
</dbReference>
<feature type="domain" description="C3H1-type" evidence="6">
    <location>
        <begin position="166"/>
        <end position="193"/>
    </location>
</feature>
<keyword evidence="3 4" id="KW-0862">Zinc</keyword>
<feature type="non-terminal residue" evidence="7">
    <location>
        <position position="1"/>
    </location>
</feature>
<evidence type="ECO:0000256" key="2">
    <source>
        <dbReference type="ARBA" id="ARBA00022771"/>
    </source>
</evidence>
<dbReference type="InterPro" id="IPR036855">
    <property type="entry name" value="Znf_CCCH_sf"/>
</dbReference>
<keyword evidence="8" id="KW-1185">Reference proteome</keyword>
<evidence type="ECO:0000256" key="5">
    <source>
        <dbReference type="SAM" id="MobiDB-lite"/>
    </source>
</evidence>
<feature type="compositionally biased region" description="Basic and acidic residues" evidence="5">
    <location>
        <begin position="21"/>
        <end position="84"/>
    </location>
</feature>
<dbReference type="Gene3D" id="4.10.1000.10">
    <property type="entry name" value="Zinc finger, CCCH-type"/>
    <property type="match status" value="1"/>
</dbReference>
<dbReference type="InterPro" id="IPR000571">
    <property type="entry name" value="Znf_CCCH"/>
</dbReference>